<dbReference type="Pfam" id="PF00440">
    <property type="entry name" value="TetR_N"/>
    <property type="match status" value="1"/>
</dbReference>
<evidence type="ECO:0000256" key="3">
    <source>
        <dbReference type="ARBA" id="ARBA00023163"/>
    </source>
</evidence>
<evidence type="ECO:0000313" key="6">
    <source>
        <dbReference type="EMBL" id="MFC5922780.1"/>
    </source>
</evidence>
<evidence type="ECO:0000256" key="1">
    <source>
        <dbReference type="ARBA" id="ARBA00023015"/>
    </source>
</evidence>
<comment type="caution">
    <text evidence="6">The sequence shown here is derived from an EMBL/GenBank/DDBJ whole genome shotgun (WGS) entry which is preliminary data.</text>
</comment>
<dbReference type="InterPro" id="IPR001647">
    <property type="entry name" value="HTH_TetR"/>
</dbReference>
<protein>
    <submittedName>
        <fullName evidence="6">TetR/AcrR family transcriptional regulator</fullName>
    </submittedName>
</protein>
<accession>A0ABW1GZS0</accession>
<feature type="domain" description="HTH tetR-type" evidence="5">
    <location>
        <begin position="11"/>
        <end position="71"/>
    </location>
</feature>
<dbReference type="EMBL" id="JBHSQS010000003">
    <property type="protein sequence ID" value="MFC5922780.1"/>
    <property type="molecule type" value="Genomic_DNA"/>
</dbReference>
<dbReference type="PANTHER" id="PTHR30055">
    <property type="entry name" value="HTH-TYPE TRANSCRIPTIONAL REGULATOR RUTR"/>
    <property type="match status" value="1"/>
</dbReference>
<sequence length="226" mass="23895">MSGPVDGATEEDRRDLIVMVARELAEAEGWTGVSTRRLAELTEVDMGDLYRHFADQEALLAAVAVCAFADLAADLAEAHAEAAGDAELAWPAVASAYLDFAYANPEVYDAMLTLTPDLALGEDGVPAAPRAVLGELRAALAPVAEGRDPDTLAELGWSLLHGVVMLTRGGRLRPEAQERREAMVASELLRWPWPTADVCGKVGGCAVPDALESRTVQGDGQQEGTA</sequence>
<evidence type="ECO:0000256" key="4">
    <source>
        <dbReference type="PROSITE-ProRule" id="PRU00335"/>
    </source>
</evidence>
<keyword evidence="1" id="KW-0805">Transcription regulation</keyword>
<keyword evidence="2 4" id="KW-0238">DNA-binding</keyword>
<dbReference type="RefSeq" id="WP_377506281.1">
    <property type="nucleotide sequence ID" value="NZ_JBHSQS010000003.1"/>
</dbReference>
<dbReference type="SUPFAM" id="SSF48498">
    <property type="entry name" value="Tetracyclin repressor-like, C-terminal domain"/>
    <property type="match status" value="1"/>
</dbReference>
<evidence type="ECO:0000256" key="2">
    <source>
        <dbReference type="ARBA" id="ARBA00023125"/>
    </source>
</evidence>
<keyword evidence="7" id="KW-1185">Reference proteome</keyword>
<gene>
    <name evidence="6" type="ORF">ACFQGL_05420</name>
</gene>
<organism evidence="6 7">
    <name type="scientific">Micromonospora vulcania</name>
    <dbReference type="NCBI Taxonomy" id="1441873"/>
    <lineage>
        <taxon>Bacteria</taxon>
        <taxon>Bacillati</taxon>
        <taxon>Actinomycetota</taxon>
        <taxon>Actinomycetes</taxon>
        <taxon>Micromonosporales</taxon>
        <taxon>Micromonosporaceae</taxon>
        <taxon>Micromonospora</taxon>
    </lineage>
</organism>
<reference evidence="7" key="1">
    <citation type="journal article" date="2019" name="Int. J. Syst. Evol. Microbiol.">
        <title>The Global Catalogue of Microorganisms (GCM) 10K type strain sequencing project: providing services to taxonomists for standard genome sequencing and annotation.</title>
        <authorList>
            <consortium name="The Broad Institute Genomics Platform"/>
            <consortium name="The Broad Institute Genome Sequencing Center for Infectious Disease"/>
            <person name="Wu L."/>
            <person name="Ma J."/>
        </authorList>
    </citation>
    <scope>NUCLEOTIDE SEQUENCE [LARGE SCALE GENOMIC DNA]</scope>
    <source>
        <strain evidence="7">CGMCC 4.7144</strain>
    </source>
</reference>
<dbReference type="SUPFAM" id="SSF46689">
    <property type="entry name" value="Homeodomain-like"/>
    <property type="match status" value="1"/>
</dbReference>
<dbReference type="InterPro" id="IPR050109">
    <property type="entry name" value="HTH-type_TetR-like_transc_reg"/>
</dbReference>
<feature type="DNA-binding region" description="H-T-H motif" evidence="4">
    <location>
        <begin position="34"/>
        <end position="53"/>
    </location>
</feature>
<dbReference type="Pfam" id="PF13305">
    <property type="entry name" value="TetR_C_33"/>
    <property type="match status" value="1"/>
</dbReference>
<dbReference type="Proteomes" id="UP001596226">
    <property type="component" value="Unassembled WGS sequence"/>
</dbReference>
<keyword evidence="3" id="KW-0804">Transcription</keyword>
<dbReference type="PANTHER" id="PTHR30055:SF234">
    <property type="entry name" value="HTH-TYPE TRANSCRIPTIONAL REGULATOR BETI"/>
    <property type="match status" value="1"/>
</dbReference>
<dbReference type="PROSITE" id="PS50977">
    <property type="entry name" value="HTH_TETR_2"/>
    <property type="match status" value="1"/>
</dbReference>
<evidence type="ECO:0000313" key="7">
    <source>
        <dbReference type="Proteomes" id="UP001596226"/>
    </source>
</evidence>
<dbReference type="InterPro" id="IPR025996">
    <property type="entry name" value="MT1864/Rv1816-like_C"/>
</dbReference>
<dbReference type="InterPro" id="IPR009057">
    <property type="entry name" value="Homeodomain-like_sf"/>
</dbReference>
<dbReference type="Gene3D" id="1.10.357.10">
    <property type="entry name" value="Tetracycline Repressor, domain 2"/>
    <property type="match status" value="1"/>
</dbReference>
<evidence type="ECO:0000259" key="5">
    <source>
        <dbReference type="PROSITE" id="PS50977"/>
    </source>
</evidence>
<proteinExistence type="predicted"/>
<name>A0ABW1GZS0_9ACTN</name>
<dbReference type="InterPro" id="IPR036271">
    <property type="entry name" value="Tet_transcr_reg_TetR-rel_C_sf"/>
</dbReference>